<dbReference type="InterPro" id="IPR011333">
    <property type="entry name" value="SKP1/BTB/POZ_sf"/>
</dbReference>
<dbReference type="Gene3D" id="3.30.710.10">
    <property type="entry name" value="Potassium Channel Kv1.1, Chain A"/>
    <property type="match status" value="1"/>
</dbReference>
<sequence>MNVDEIEPAGQERVPRPDEEEDDEDDDEEDRVEENDGLYDGGVAEPVERPSERRSAIEADIVLFFSCIDTLVEFRDHPILKPGIVVQIGLDKNTKLGTVFERFVEFCNEKRGASKVLALKDLEFSHSELLSPQDKAEDAALMKNDRITVRAESSKQRQADMNLRRLQRDIDRNFFIHLRSMLPIGGVATRYADVELDCQGVVVDESGTVQRLITTGLQCHAGIVSKRCPWLGRMIASARHEQDRRSVVSVDATPNGQDTTQHTKIPPAVLKESEDEDEIEPMNVPNISIRPNHMEAAEIEIDDDDDLVSFDEDNQQETHNVGNEMDDSSVASDLDVNRPRLLRVTIPNYGPDAVRILLEYLYTNRVESLGFDAFVKASTKSLLEKVKWESREPTVTFQTALSALLLAEEAVVPRLALMCEIAAAQLVGVNTVVDALEACESQKRTTGNELPFLRKAAMEIVLRSSPRGVFSLPTFRQALEERSRTLVPTLLTGTADIIQKLEPTRKHGEAGSKRDWRAISQDYFSEMDYSDAVAREKERFKNRVDRRKSDLSLGPLSAEDELKLFEKPKRKEVSRRRSMKGLMHALSGTRGRTAAATRRISRVRFA</sequence>
<reference evidence="2 3" key="1">
    <citation type="journal article" date="2015" name="Plant Cell">
        <title>Oil accumulation by the oleaginous diatom Fistulifera solaris as revealed by the genome and transcriptome.</title>
        <authorList>
            <person name="Tanaka T."/>
            <person name="Maeda Y."/>
            <person name="Veluchamy A."/>
            <person name="Tanaka M."/>
            <person name="Abida H."/>
            <person name="Marechal E."/>
            <person name="Bowler C."/>
            <person name="Muto M."/>
            <person name="Sunaga Y."/>
            <person name="Tanaka M."/>
            <person name="Yoshino T."/>
            <person name="Taniguchi T."/>
            <person name="Fukuda Y."/>
            <person name="Nemoto M."/>
            <person name="Matsumoto M."/>
            <person name="Wong P.S."/>
            <person name="Aburatani S."/>
            <person name="Fujibuchi W."/>
        </authorList>
    </citation>
    <scope>NUCLEOTIDE SEQUENCE [LARGE SCALE GENOMIC DNA]</scope>
    <source>
        <strain evidence="2 3">JPCC DA0580</strain>
    </source>
</reference>
<evidence type="ECO:0008006" key="4">
    <source>
        <dbReference type="Google" id="ProtNLM"/>
    </source>
</evidence>
<feature type="compositionally biased region" description="Acidic residues" evidence="1">
    <location>
        <begin position="18"/>
        <end position="37"/>
    </location>
</feature>
<evidence type="ECO:0000313" key="3">
    <source>
        <dbReference type="Proteomes" id="UP000198406"/>
    </source>
</evidence>
<dbReference type="EMBL" id="BDSP01000055">
    <property type="protein sequence ID" value="GAX12715.1"/>
    <property type="molecule type" value="Genomic_DNA"/>
</dbReference>
<gene>
    <name evidence="2" type="ORF">FisN_15Hh194</name>
</gene>
<feature type="region of interest" description="Disordered" evidence="1">
    <location>
        <begin position="1"/>
        <end position="51"/>
    </location>
</feature>
<dbReference type="InParanoid" id="A0A1Z5JFD2"/>
<name>A0A1Z5JFD2_FISSO</name>
<keyword evidence="3" id="KW-1185">Reference proteome</keyword>
<dbReference type="Proteomes" id="UP000198406">
    <property type="component" value="Unassembled WGS sequence"/>
</dbReference>
<evidence type="ECO:0000256" key="1">
    <source>
        <dbReference type="SAM" id="MobiDB-lite"/>
    </source>
</evidence>
<accession>A0A1Z5JFD2</accession>
<protein>
    <recommendedName>
        <fullName evidence="4">BTB domain-containing protein</fullName>
    </recommendedName>
</protein>
<dbReference type="OrthoDB" id="46879at2759"/>
<dbReference type="AlphaFoldDB" id="A0A1Z5JFD2"/>
<organism evidence="2 3">
    <name type="scientific">Fistulifera solaris</name>
    <name type="common">Oleaginous diatom</name>
    <dbReference type="NCBI Taxonomy" id="1519565"/>
    <lineage>
        <taxon>Eukaryota</taxon>
        <taxon>Sar</taxon>
        <taxon>Stramenopiles</taxon>
        <taxon>Ochrophyta</taxon>
        <taxon>Bacillariophyta</taxon>
        <taxon>Bacillariophyceae</taxon>
        <taxon>Bacillariophycidae</taxon>
        <taxon>Naviculales</taxon>
        <taxon>Naviculaceae</taxon>
        <taxon>Fistulifera</taxon>
    </lineage>
</organism>
<proteinExistence type="predicted"/>
<comment type="caution">
    <text evidence="2">The sequence shown here is derived from an EMBL/GenBank/DDBJ whole genome shotgun (WGS) entry which is preliminary data.</text>
</comment>
<evidence type="ECO:0000313" key="2">
    <source>
        <dbReference type="EMBL" id="GAX12715.1"/>
    </source>
</evidence>